<reference evidence="2" key="2">
    <citation type="journal article" date="2022" name="Microbiol. Resour. Announc.">
        <title>Metagenome Sequencing to Explore Phylogenomics of Terrestrial Cyanobacteria.</title>
        <authorList>
            <person name="Ward R.D."/>
            <person name="Stajich J.E."/>
            <person name="Johansen J.R."/>
            <person name="Huntemann M."/>
            <person name="Clum A."/>
            <person name="Foster B."/>
            <person name="Foster B."/>
            <person name="Roux S."/>
            <person name="Palaniappan K."/>
            <person name="Varghese N."/>
            <person name="Mukherjee S."/>
            <person name="Reddy T.B.K."/>
            <person name="Daum C."/>
            <person name="Copeland A."/>
            <person name="Chen I.A."/>
            <person name="Ivanova N.N."/>
            <person name="Kyrpides N.C."/>
            <person name="Shapiro N."/>
            <person name="Eloe-Fadrosh E.A."/>
            <person name="Pietrasiak N."/>
        </authorList>
    </citation>
    <scope>NUCLEOTIDE SEQUENCE</scope>
    <source>
        <strain evidence="2">UHER 2000/2452</strain>
    </source>
</reference>
<dbReference type="Proteomes" id="UP000757435">
    <property type="component" value="Unassembled WGS sequence"/>
</dbReference>
<evidence type="ECO:0000256" key="1">
    <source>
        <dbReference type="SAM" id="Phobius"/>
    </source>
</evidence>
<name>A0A951Q947_9CYAN</name>
<protein>
    <submittedName>
        <fullName evidence="2">Uncharacterized protein</fullName>
    </submittedName>
</protein>
<sequence>MSDSLPSIPQYRVSIWEGMAIAASAVLLVAVGLAGLSVKALNNAFNPNRAEAIARSMVDYKMPNGSKGLFGTNVGGGRMAVISSTALLSTASPGGAVILPEVELAIARIPAQTGTDVEEDFGNEFLFSGFSFSNQTTNTFQITKTQTELRSFCGTIAQVKVDEGTLTLADQTPPVLAVRYQTQVMLDQDNRIAIVSAVGQNATVNAAIVFDSIKCKP</sequence>
<gene>
    <name evidence="2" type="ORF">KME15_10130</name>
</gene>
<organism evidence="2 3">
    <name type="scientific">Drouetiella hepatica Uher 2000/2452</name>
    <dbReference type="NCBI Taxonomy" id="904376"/>
    <lineage>
        <taxon>Bacteria</taxon>
        <taxon>Bacillati</taxon>
        <taxon>Cyanobacteriota</taxon>
        <taxon>Cyanophyceae</taxon>
        <taxon>Oculatellales</taxon>
        <taxon>Oculatellaceae</taxon>
        <taxon>Drouetiella</taxon>
    </lineage>
</organism>
<keyword evidence="1" id="KW-0472">Membrane</keyword>
<proteinExistence type="predicted"/>
<dbReference type="EMBL" id="JAHHHD010000009">
    <property type="protein sequence ID" value="MBW4659022.1"/>
    <property type="molecule type" value="Genomic_DNA"/>
</dbReference>
<keyword evidence="1" id="KW-1133">Transmembrane helix</keyword>
<feature type="transmembrane region" description="Helical" evidence="1">
    <location>
        <begin position="20"/>
        <end position="41"/>
    </location>
</feature>
<evidence type="ECO:0000313" key="3">
    <source>
        <dbReference type="Proteomes" id="UP000757435"/>
    </source>
</evidence>
<reference evidence="2" key="1">
    <citation type="submission" date="2021-05" db="EMBL/GenBank/DDBJ databases">
        <authorList>
            <person name="Pietrasiak N."/>
            <person name="Ward R."/>
            <person name="Stajich J.E."/>
            <person name="Kurbessoian T."/>
        </authorList>
    </citation>
    <scope>NUCLEOTIDE SEQUENCE</scope>
    <source>
        <strain evidence="2">UHER 2000/2452</strain>
    </source>
</reference>
<accession>A0A951Q947</accession>
<comment type="caution">
    <text evidence="2">The sequence shown here is derived from an EMBL/GenBank/DDBJ whole genome shotgun (WGS) entry which is preliminary data.</text>
</comment>
<keyword evidence="1" id="KW-0812">Transmembrane</keyword>
<dbReference type="AlphaFoldDB" id="A0A951Q947"/>
<evidence type="ECO:0000313" key="2">
    <source>
        <dbReference type="EMBL" id="MBW4659022.1"/>
    </source>
</evidence>